<sequence>MSVREISPREGDHVPDVDQIAPNEAASTATGSPAPAVPLERQAVHSLPALDTIPEMCETPPPDEQGPSSVASPVQPTSEQWAAVPRKKRKYTHTVDLLACRTVESKLVVLSQHPDAAALASHPMYKRLSQQAFYVGLSEKDAEYLLDLTPQPRRLRLACHLLHVVETNSFSKEKLGGHCLAICDHMLEEYGDLFPGGHLVLSRRYLPDWWRHAEDTSADAADSLADQEWVWEVVMRSVPKRVRRMLAYLSTLDRMLVLEGDGDRESEEMFERICKAWHLEFDRDFVSGVHSAPVDPASPSSSNQN</sequence>
<evidence type="ECO:0000313" key="2">
    <source>
        <dbReference type="EMBL" id="KAK9816147.1"/>
    </source>
</evidence>
<proteinExistence type="predicted"/>
<evidence type="ECO:0000313" key="3">
    <source>
        <dbReference type="Proteomes" id="UP001438707"/>
    </source>
</evidence>
<feature type="compositionally biased region" description="Basic and acidic residues" evidence="1">
    <location>
        <begin position="1"/>
        <end position="16"/>
    </location>
</feature>
<gene>
    <name evidence="2" type="ORF">WJX74_008594</name>
</gene>
<feature type="compositionally biased region" description="Low complexity" evidence="1">
    <location>
        <begin position="25"/>
        <end position="34"/>
    </location>
</feature>
<comment type="caution">
    <text evidence="2">The sequence shown here is derived from an EMBL/GenBank/DDBJ whole genome shotgun (WGS) entry which is preliminary data.</text>
</comment>
<feature type="region of interest" description="Disordered" evidence="1">
    <location>
        <begin position="1"/>
        <end position="85"/>
    </location>
</feature>
<protein>
    <submittedName>
        <fullName evidence="2">Uncharacterized protein</fullName>
    </submittedName>
</protein>
<feature type="compositionally biased region" description="Polar residues" evidence="1">
    <location>
        <begin position="66"/>
        <end position="80"/>
    </location>
</feature>
<organism evidence="2 3">
    <name type="scientific">Apatococcus lobatus</name>
    <dbReference type="NCBI Taxonomy" id="904363"/>
    <lineage>
        <taxon>Eukaryota</taxon>
        <taxon>Viridiplantae</taxon>
        <taxon>Chlorophyta</taxon>
        <taxon>core chlorophytes</taxon>
        <taxon>Trebouxiophyceae</taxon>
        <taxon>Chlorellales</taxon>
        <taxon>Chlorellaceae</taxon>
        <taxon>Apatococcus</taxon>
    </lineage>
</organism>
<name>A0AAW1Q782_9CHLO</name>
<dbReference type="Proteomes" id="UP001438707">
    <property type="component" value="Unassembled WGS sequence"/>
</dbReference>
<dbReference type="AlphaFoldDB" id="A0AAW1Q782"/>
<evidence type="ECO:0000256" key="1">
    <source>
        <dbReference type="SAM" id="MobiDB-lite"/>
    </source>
</evidence>
<dbReference type="EMBL" id="JALJOS010000091">
    <property type="protein sequence ID" value="KAK9816147.1"/>
    <property type="molecule type" value="Genomic_DNA"/>
</dbReference>
<accession>A0AAW1Q782</accession>
<keyword evidence="3" id="KW-1185">Reference proteome</keyword>
<reference evidence="2 3" key="1">
    <citation type="journal article" date="2024" name="Nat. Commun.">
        <title>Phylogenomics reveals the evolutionary origins of lichenization in chlorophyte algae.</title>
        <authorList>
            <person name="Puginier C."/>
            <person name="Libourel C."/>
            <person name="Otte J."/>
            <person name="Skaloud P."/>
            <person name="Haon M."/>
            <person name="Grisel S."/>
            <person name="Petersen M."/>
            <person name="Berrin J.G."/>
            <person name="Delaux P.M."/>
            <person name="Dal Grande F."/>
            <person name="Keller J."/>
        </authorList>
    </citation>
    <scope>NUCLEOTIDE SEQUENCE [LARGE SCALE GENOMIC DNA]</scope>
    <source>
        <strain evidence="2 3">SAG 2145</strain>
    </source>
</reference>